<dbReference type="OrthoDB" id="9797663at2"/>
<reference evidence="3" key="2">
    <citation type="submission" date="2021-06" db="EMBL/GenBank/DDBJ databases">
        <authorList>
            <person name="Rogers T.H."/>
            <person name="Ramsay J.P."/>
            <person name="Wang P."/>
            <person name="Terpolilli J."/>
        </authorList>
    </citation>
    <scope>NUCLEOTIDE SEQUENCE [LARGE SCALE GENOMIC DNA]</scope>
    <source>
        <strain evidence="3">WSM5005</strain>
    </source>
</reference>
<dbReference type="InterPro" id="IPR004360">
    <property type="entry name" value="Glyas_Fos-R_dOase_dom"/>
</dbReference>
<name>A0A1I9YH05_9BURK</name>
<dbReference type="GO" id="GO:0004493">
    <property type="term" value="F:methylmalonyl-CoA epimerase activity"/>
    <property type="evidence" value="ECO:0007669"/>
    <property type="project" value="TreeGrafter"/>
</dbReference>
<dbReference type="PROSITE" id="PS51819">
    <property type="entry name" value="VOC"/>
    <property type="match status" value="1"/>
</dbReference>
<dbReference type="InterPro" id="IPR051785">
    <property type="entry name" value="MMCE/EMCE_epimerase"/>
</dbReference>
<accession>A0A1I9YH05</accession>
<gene>
    <name evidence="3" type="ORF">BJG93_09465</name>
</gene>
<dbReference type="Gene3D" id="3.10.180.10">
    <property type="entry name" value="2,3-Dihydroxybiphenyl 1,2-Dioxygenase, domain 1"/>
    <property type="match status" value="1"/>
</dbReference>
<sequence length="124" mass="13693">MKFASVRIVTRDLDGLIEFYQRLSGIEAARPADGFAELRFEGATLAISSERLIELFNVGAATAAANRSAILEFEVEDVDAVFERMNASGTNIVMATTLMPWGNRSLLLRDPDGNLVNVFSRPRR</sequence>
<evidence type="ECO:0000313" key="3">
    <source>
        <dbReference type="EMBL" id="APA85588.1"/>
    </source>
</evidence>
<reference evidence="3" key="1">
    <citation type="submission" date="2016-09" db="EMBL/GenBank/DDBJ databases">
        <title>The Complete Genome of Burkholderia sprentiae wsm5005.</title>
        <authorList>
            <person name="De Meyer S."/>
            <person name="Wang P."/>
            <person name="Terpolilli J."/>
        </authorList>
    </citation>
    <scope>NUCLEOTIDE SEQUENCE [LARGE SCALE GENOMIC DNA]</scope>
    <source>
        <strain evidence="3">WSM5005</strain>
    </source>
</reference>
<organism evidence="3 4">
    <name type="scientific">Paraburkholderia sprentiae WSM5005</name>
    <dbReference type="NCBI Taxonomy" id="754502"/>
    <lineage>
        <taxon>Bacteria</taxon>
        <taxon>Pseudomonadati</taxon>
        <taxon>Pseudomonadota</taxon>
        <taxon>Betaproteobacteria</taxon>
        <taxon>Burkholderiales</taxon>
        <taxon>Burkholderiaceae</taxon>
        <taxon>Paraburkholderia</taxon>
    </lineage>
</organism>
<evidence type="ECO:0000256" key="1">
    <source>
        <dbReference type="ARBA" id="ARBA00022723"/>
    </source>
</evidence>
<dbReference type="PANTHER" id="PTHR43048:SF4">
    <property type="entry name" value="RING-CLEAVING DIOXYGENASE-RELATED"/>
    <property type="match status" value="1"/>
</dbReference>
<evidence type="ECO:0000259" key="2">
    <source>
        <dbReference type="PROSITE" id="PS51819"/>
    </source>
</evidence>
<dbReference type="SUPFAM" id="SSF54593">
    <property type="entry name" value="Glyoxalase/Bleomycin resistance protein/Dihydroxybiphenyl dioxygenase"/>
    <property type="match status" value="1"/>
</dbReference>
<keyword evidence="4" id="KW-1185">Reference proteome</keyword>
<dbReference type="Proteomes" id="UP000179860">
    <property type="component" value="Chromosome 1"/>
</dbReference>
<dbReference type="KEGG" id="pspw:BJG93_09465"/>
<dbReference type="GO" id="GO:0046872">
    <property type="term" value="F:metal ion binding"/>
    <property type="evidence" value="ECO:0007669"/>
    <property type="project" value="UniProtKB-KW"/>
</dbReference>
<dbReference type="InterPro" id="IPR029068">
    <property type="entry name" value="Glyas_Bleomycin-R_OHBP_Dase"/>
</dbReference>
<dbReference type="AlphaFoldDB" id="A0A1I9YH05"/>
<dbReference type="Pfam" id="PF00903">
    <property type="entry name" value="Glyoxalase"/>
    <property type="match status" value="1"/>
</dbReference>
<proteinExistence type="predicted"/>
<feature type="domain" description="VOC" evidence="2">
    <location>
        <begin position="2"/>
        <end position="121"/>
    </location>
</feature>
<protein>
    <submittedName>
        <fullName evidence="3">VOC family protein</fullName>
    </submittedName>
</protein>
<dbReference type="RefSeq" id="WP_027196916.1">
    <property type="nucleotide sequence ID" value="NZ_CP017561.2"/>
</dbReference>
<evidence type="ECO:0000313" key="4">
    <source>
        <dbReference type="Proteomes" id="UP000179860"/>
    </source>
</evidence>
<dbReference type="GO" id="GO:0046491">
    <property type="term" value="P:L-methylmalonyl-CoA metabolic process"/>
    <property type="evidence" value="ECO:0007669"/>
    <property type="project" value="TreeGrafter"/>
</dbReference>
<dbReference type="STRING" id="754502.BJG93_09465"/>
<keyword evidence="1" id="KW-0479">Metal-binding</keyword>
<dbReference type="PANTHER" id="PTHR43048">
    <property type="entry name" value="METHYLMALONYL-COA EPIMERASE"/>
    <property type="match status" value="1"/>
</dbReference>
<dbReference type="InterPro" id="IPR037523">
    <property type="entry name" value="VOC_core"/>
</dbReference>
<dbReference type="EMBL" id="CP017561">
    <property type="protein sequence ID" value="APA85588.1"/>
    <property type="molecule type" value="Genomic_DNA"/>
</dbReference>